<evidence type="ECO:0000313" key="10">
    <source>
        <dbReference type="Proteomes" id="UP000231408"/>
    </source>
</evidence>
<feature type="domain" description="Bacterial sugar transferase" evidence="8">
    <location>
        <begin position="294"/>
        <end position="490"/>
    </location>
</feature>
<dbReference type="EMBL" id="PCSE01000032">
    <property type="protein sequence ID" value="PIP34787.1"/>
    <property type="molecule type" value="Genomic_DNA"/>
</dbReference>
<gene>
    <name evidence="9" type="ORF">COX21_00975</name>
</gene>
<evidence type="ECO:0000256" key="5">
    <source>
        <dbReference type="ARBA" id="ARBA00022989"/>
    </source>
</evidence>
<evidence type="ECO:0000259" key="8">
    <source>
        <dbReference type="Pfam" id="PF02397"/>
    </source>
</evidence>
<organism evidence="9 10">
    <name type="scientific">Candidatus Falkowbacteria bacterium CG23_combo_of_CG06-09_8_20_14_all_41_10</name>
    <dbReference type="NCBI Taxonomy" id="1974571"/>
    <lineage>
        <taxon>Bacteria</taxon>
        <taxon>Candidatus Falkowiibacteriota</taxon>
    </lineage>
</organism>
<keyword evidence="3" id="KW-0808">Transferase</keyword>
<protein>
    <recommendedName>
        <fullName evidence="8">Bacterial sugar transferase domain-containing protein</fullName>
    </recommendedName>
</protein>
<dbReference type="AlphaFoldDB" id="A0A2G9ZNM2"/>
<feature type="transmembrane region" description="Helical" evidence="7">
    <location>
        <begin position="98"/>
        <end position="119"/>
    </location>
</feature>
<evidence type="ECO:0000313" key="9">
    <source>
        <dbReference type="EMBL" id="PIP34787.1"/>
    </source>
</evidence>
<reference evidence="9 10" key="1">
    <citation type="submission" date="2017-09" db="EMBL/GenBank/DDBJ databases">
        <title>Depth-based differentiation of microbial function through sediment-hosted aquifers and enrichment of novel symbionts in the deep terrestrial subsurface.</title>
        <authorList>
            <person name="Probst A.J."/>
            <person name="Ladd B."/>
            <person name="Jarett J.K."/>
            <person name="Geller-Mcgrath D.E."/>
            <person name="Sieber C.M."/>
            <person name="Emerson J.B."/>
            <person name="Anantharaman K."/>
            <person name="Thomas B.C."/>
            <person name="Malmstrom R."/>
            <person name="Stieglmeier M."/>
            <person name="Klingl A."/>
            <person name="Woyke T."/>
            <person name="Ryan C.M."/>
            <person name="Banfield J.F."/>
        </authorList>
    </citation>
    <scope>NUCLEOTIDE SEQUENCE [LARGE SCALE GENOMIC DNA]</scope>
    <source>
        <strain evidence="9">CG23_combo_of_CG06-09_8_20_14_all_41_10</strain>
    </source>
</reference>
<evidence type="ECO:0000256" key="3">
    <source>
        <dbReference type="ARBA" id="ARBA00022679"/>
    </source>
</evidence>
<evidence type="ECO:0000256" key="4">
    <source>
        <dbReference type="ARBA" id="ARBA00022692"/>
    </source>
</evidence>
<feature type="transmembrane region" description="Helical" evidence="7">
    <location>
        <begin position="299"/>
        <end position="320"/>
    </location>
</feature>
<keyword evidence="6 7" id="KW-0472">Membrane</keyword>
<comment type="subcellular location">
    <subcellularLocation>
        <location evidence="1">Membrane</location>
        <topology evidence="1">Multi-pass membrane protein</topology>
    </subcellularLocation>
</comment>
<dbReference type="GO" id="GO:0016780">
    <property type="term" value="F:phosphotransferase activity, for other substituted phosphate groups"/>
    <property type="evidence" value="ECO:0007669"/>
    <property type="project" value="TreeGrafter"/>
</dbReference>
<accession>A0A2G9ZNM2</accession>
<evidence type="ECO:0000256" key="6">
    <source>
        <dbReference type="ARBA" id="ARBA00023136"/>
    </source>
</evidence>
<evidence type="ECO:0000256" key="7">
    <source>
        <dbReference type="SAM" id="Phobius"/>
    </source>
</evidence>
<dbReference type="Proteomes" id="UP000231408">
    <property type="component" value="Unassembled WGS sequence"/>
</dbReference>
<dbReference type="InterPro" id="IPR003362">
    <property type="entry name" value="Bact_transf"/>
</dbReference>
<dbReference type="PANTHER" id="PTHR30576">
    <property type="entry name" value="COLANIC BIOSYNTHESIS UDP-GLUCOSE LIPID CARRIER TRANSFERASE"/>
    <property type="match status" value="1"/>
</dbReference>
<dbReference type="NCBIfam" id="TIGR03025">
    <property type="entry name" value="EPS_sugtrans"/>
    <property type="match status" value="1"/>
</dbReference>
<dbReference type="Pfam" id="PF02397">
    <property type="entry name" value="Bac_transf"/>
    <property type="match status" value="1"/>
</dbReference>
<evidence type="ECO:0000256" key="2">
    <source>
        <dbReference type="ARBA" id="ARBA00006464"/>
    </source>
</evidence>
<feature type="transmembrane region" description="Helical" evidence="7">
    <location>
        <begin position="20"/>
        <end position="44"/>
    </location>
</feature>
<comment type="similarity">
    <text evidence="2">Belongs to the bacterial sugar transferase family.</text>
</comment>
<evidence type="ECO:0000256" key="1">
    <source>
        <dbReference type="ARBA" id="ARBA00004141"/>
    </source>
</evidence>
<dbReference type="PANTHER" id="PTHR30576:SF10">
    <property type="entry name" value="SLL5057 PROTEIN"/>
    <property type="match status" value="1"/>
</dbReference>
<feature type="transmembrane region" description="Helical" evidence="7">
    <location>
        <begin position="125"/>
        <end position="147"/>
    </location>
</feature>
<name>A0A2G9ZNM2_9BACT</name>
<dbReference type="GO" id="GO:0016020">
    <property type="term" value="C:membrane"/>
    <property type="evidence" value="ECO:0007669"/>
    <property type="project" value="UniProtKB-SubCell"/>
</dbReference>
<keyword evidence="5 7" id="KW-1133">Transmembrane helix</keyword>
<proteinExistence type="inferred from homology"/>
<comment type="caution">
    <text evidence="9">The sequence shown here is derived from an EMBL/GenBank/DDBJ whole genome shotgun (WGS) entry which is preliminary data.</text>
</comment>
<sequence>MIFVFYFLLKFKLDMKKSEFIFSLALVPLDYLMIFLAGVSAYYLRFSDLAAGIRPVQFDFDIASYNLVVLVVGLIWLVIFALSGLYAISGPRKIAQEIWGVIVACSLGLVVLVVYIFFVREMFNSRFIVLAGYLFAILYVILGRLLVRFFQKIMFHYGLGVRKVIVVGAAKTADSLVHEFLVRANSGYEVVKRVRDFSLDTVHELDDFIKEYEAGKIEHRGDLVIDEIIQADPNMSKVETLRLYDFANDHHLVFKYVADLLGVKVLRTEVSEIAGIPVAEVKRTTLEGWGTITKRLVDVILSGLIILILSPILLITMIAIKLDSHGPVFFSRRDDGSYVYRVGRGGKPFKYFKFRSMIPGTDNMRYKELADKNVRGEGPLLKIKDDPRVTRVGKFIRRWSIDELPELFLVFIGRMSLIGPRPHLPEEVAKYEQHHRKTLTIKPGITGLAQVSGRSDLAFEEEVKLDIYYIENWSLLLDLSILLKTPLAVVKHREVE</sequence>
<dbReference type="InterPro" id="IPR017475">
    <property type="entry name" value="EPS_sugar_tfrase"/>
</dbReference>
<dbReference type="Pfam" id="PF13727">
    <property type="entry name" value="CoA_binding_3"/>
    <property type="match status" value="1"/>
</dbReference>
<feature type="transmembrane region" description="Helical" evidence="7">
    <location>
        <begin position="64"/>
        <end position="86"/>
    </location>
</feature>
<keyword evidence="4 7" id="KW-0812">Transmembrane</keyword>